<dbReference type="PANTHER" id="PTHR23151:SF90">
    <property type="entry name" value="DIHYDROLIPOYLLYSINE-RESIDUE ACETYLTRANSFERASE COMPONENT OF PYRUVATE DEHYDROGENASE COMPLEX, MITOCHONDRIAL-RELATED"/>
    <property type="match status" value="1"/>
</dbReference>
<evidence type="ECO:0000256" key="5">
    <source>
        <dbReference type="RuleBase" id="RU003423"/>
    </source>
</evidence>
<reference evidence="9" key="1">
    <citation type="journal article" date="2004" name="Nature">
        <title>Genome duplication in the teleost fish Tetraodon nigroviridis reveals the early vertebrate proto-karyotype.</title>
        <authorList>
            <person name="Jaillon O."/>
            <person name="Aury J.-M."/>
            <person name="Brunet F."/>
            <person name="Petit J.-L."/>
            <person name="Stange-Thomann N."/>
            <person name="Mauceli E."/>
            <person name="Bouneau L."/>
            <person name="Fischer C."/>
            <person name="Ozouf-Costaz C."/>
            <person name="Bernot A."/>
            <person name="Nicaud S."/>
            <person name="Jaffe D."/>
            <person name="Fisher S."/>
            <person name="Lutfalla G."/>
            <person name="Dossat C."/>
            <person name="Segurens B."/>
            <person name="Dasilva C."/>
            <person name="Salanoubat M."/>
            <person name="Levy M."/>
            <person name="Boudet N."/>
            <person name="Castellano S."/>
            <person name="Anthouard V."/>
            <person name="Jubin C."/>
            <person name="Castelli V."/>
            <person name="Katinka M."/>
            <person name="Vacherie B."/>
            <person name="Biemont C."/>
            <person name="Skalli Z."/>
            <person name="Cattolico L."/>
            <person name="Poulain J."/>
            <person name="De Berardinis V."/>
            <person name="Cruaud C."/>
            <person name="Duprat S."/>
            <person name="Brottier P."/>
            <person name="Coutanceau J.-P."/>
            <person name="Gouzy J."/>
            <person name="Parra G."/>
            <person name="Lardier G."/>
            <person name="Chapple C."/>
            <person name="McKernan K.J."/>
            <person name="McEwan P."/>
            <person name="Bosak S."/>
            <person name="Kellis M."/>
            <person name="Volff J.-N."/>
            <person name="Guigo R."/>
            <person name="Zody M.C."/>
            <person name="Mesirov J."/>
            <person name="Lindblad-Toh K."/>
            <person name="Birren B."/>
            <person name="Nusbaum C."/>
            <person name="Kahn D."/>
            <person name="Robinson-Rechavi M."/>
            <person name="Laudet V."/>
            <person name="Schachter V."/>
            <person name="Quetier F."/>
            <person name="Saurin W."/>
            <person name="Scarpelli C."/>
            <person name="Wincker P."/>
            <person name="Lander E.S."/>
            <person name="Weissenbach J."/>
            <person name="Roest Crollius H."/>
        </authorList>
    </citation>
    <scope>NUCLEOTIDE SEQUENCE [LARGE SCALE GENOMIC DNA]</scope>
</reference>
<protein>
    <recommendedName>
        <fullName evidence="5">Dihydrolipoamide acetyltransferase component of pyruvate dehydrogenase complex</fullName>
        <ecNumber evidence="5">2.3.1.-</ecNumber>
    </recommendedName>
</protein>
<dbReference type="GO" id="GO:0016746">
    <property type="term" value="F:acyltransferase activity"/>
    <property type="evidence" value="ECO:0007669"/>
    <property type="project" value="UniProtKB-KW"/>
</dbReference>
<dbReference type="InterPro" id="IPR000089">
    <property type="entry name" value="Biotin_lipoyl"/>
</dbReference>
<dbReference type="InterPro" id="IPR036625">
    <property type="entry name" value="E3-bd_dom_sf"/>
</dbReference>
<feature type="non-terminal residue" evidence="9">
    <location>
        <position position="533"/>
    </location>
</feature>
<proteinExistence type="inferred from homology"/>
<dbReference type="PANTHER" id="PTHR23151">
    <property type="entry name" value="DIHYDROLIPOAMIDE ACETYL/SUCCINYL-TRANSFERASE-RELATED"/>
    <property type="match status" value="1"/>
</dbReference>
<dbReference type="OrthoDB" id="537444at2759"/>
<comment type="cofactor">
    <cofactor evidence="5">
        <name>(R)-lipoate</name>
        <dbReference type="ChEBI" id="CHEBI:83088"/>
    </cofactor>
</comment>
<dbReference type="Pfam" id="PF00364">
    <property type="entry name" value="Biotin_lipoyl"/>
    <property type="match status" value="1"/>
</dbReference>
<dbReference type="InterPro" id="IPR045257">
    <property type="entry name" value="E2/Pdx1"/>
</dbReference>
<dbReference type="PROSITE" id="PS00189">
    <property type="entry name" value="LIPOYL"/>
    <property type="match status" value="1"/>
</dbReference>
<dbReference type="Gene3D" id="2.40.50.100">
    <property type="match status" value="1"/>
</dbReference>
<dbReference type="InterPro" id="IPR003016">
    <property type="entry name" value="2-oxoA_DH_lipoyl-BS"/>
</dbReference>
<dbReference type="InterPro" id="IPR004167">
    <property type="entry name" value="PSBD"/>
</dbReference>
<sequence length="533" mass="57917">MAASLRLGRQGVLFGFKLSKFNKFLWSTYSWKEQTRFFLQSPWFLGVTPIKIQMPALSPTMEEGNIVKWLKKEGEPVAAGDALCEIETDKAVVIMESNDDGIVAKILSDCQCSENEESLPCRCIQEYEQGLQYYSLCNYTFPTIRSVIVKHLKPFWQMEAGSRSVRLGTLIALMVEEGQDWKQVEIPPPEAVTPPSAPAAPAPVTFPAAAPPPRPATSGLLRLSPAARHILETHGLDPKLATPTGLRGLITKEDALNLLKTSPVANPSPVSAAPAAPAPPSPLQPPPSSRPNIPPLSAPGKPGAPGTFTEIPASNVRRVIAQRLTQSKTTIPHAYASVDCDMAAVMNLRKTLAKEQIKVSVNDFIIKAAAVTLKEMPEVNVTWSDNGPLSLDSIHIAIAVATDKGLITPIRVQEISANAKYLKQIPNDKALAQKARDGKLLPEEYQGGSFSISNLGMFGISGFSAVINPPQSCILAVGTSRSELRLCEDDQTLRTQQLMTVTLSSDGRLVDDELASRFLDKFRANLEQPQRMI</sequence>
<dbReference type="InterPro" id="IPR023213">
    <property type="entry name" value="CAT-like_dom_sf"/>
</dbReference>
<dbReference type="GO" id="GO:0006086">
    <property type="term" value="P:pyruvate decarboxylation to acetyl-CoA"/>
    <property type="evidence" value="ECO:0007669"/>
    <property type="project" value="InterPro"/>
</dbReference>
<evidence type="ECO:0000256" key="3">
    <source>
        <dbReference type="ARBA" id="ARBA00022823"/>
    </source>
</evidence>
<comment type="subcellular location">
    <subcellularLocation>
        <location evidence="1">Mitochondrion matrix</location>
    </subcellularLocation>
</comment>
<keyword evidence="5" id="KW-0808">Transferase</keyword>
<dbReference type="Pfam" id="PF00198">
    <property type="entry name" value="2-oxoacid_dh"/>
    <property type="match status" value="1"/>
</dbReference>
<comment type="similarity">
    <text evidence="2 5">Belongs to the 2-oxoacid dehydrogenase family.</text>
</comment>
<evidence type="ECO:0000256" key="2">
    <source>
        <dbReference type="ARBA" id="ARBA00007317"/>
    </source>
</evidence>
<accession>Q4SAF6</accession>
<feature type="domain" description="Lipoyl-binding" evidence="7">
    <location>
        <begin position="49"/>
        <end position="124"/>
    </location>
</feature>
<dbReference type="Pfam" id="PF02817">
    <property type="entry name" value="E3_binding"/>
    <property type="match status" value="1"/>
</dbReference>
<evidence type="ECO:0000259" key="7">
    <source>
        <dbReference type="PROSITE" id="PS50968"/>
    </source>
</evidence>
<dbReference type="SUPFAM" id="SSF51230">
    <property type="entry name" value="Single hybrid motif"/>
    <property type="match status" value="1"/>
</dbReference>
<dbReference type="Gene3D" id="3.30.559.10">
    <property type="entry name" value="Chloramphenicol acetyltransferase-like domain"/>
    <property type="match status" value="1"/>
</dbReference>
<dbReference type="KEGG" id="tng:GSTEN00021477G001"/>
<feature type="compositionally biased region" description="Pro residues" evidence="6">
    <location>
        <begin position="276"/>
        <end position="297"/>
    </location>
</feature>
<feature type="domain" description="Peripheral subunit-binding (PSBD)" evidence="8">
    <location>
        <begin position="222"/>
        <end position="259"/>
    </location>
</feature>
<evidence type="ECO:0000256" key="4">
    <source>
        <dbReference type="ARBA" id="ARBA00022946"/>
    </source>
</evidence>
<feature type="region of interest" description="Disordered" evidence="6">
    <location>
        <begin position="267"/>
        <end position="311"/>
    </location>
</feature>
<dbReference type="InterPro" id="IPR001078">
    <property type="entry name" value="2-oxoacid_DH_actylTfrase"/>
</dbReference>
<dbReference type="PROSITE" id="PS50968">
    <property type="entry name" value="BIOTINYL_LIPOYL"/>
    <property type="match status" value="1"/>
</dbReference>
<dbReference type="EC" id="2.3.1.-" evidence="5"/>
<gene>
    <name evidence="9" type="ORF">GSTENG00021477001</name>
</gene>
<dbReference type="InterPro" id="IPR011053">
    <property type="entry name" value="Single_hybrid_motif"/>
</dbReference>
<evidence type="ECO:0000256" key="6">
    <source>
        <dbReference type="SAM" id="MobiDB-lite"/>
    </source>
</evidence>
<keyword evidence="4" id="KW-0809">Transit peptide</keyword>
<reference evidence="9" key="2">
    <citation type="submission" date="2004-02" db="EMBL/GenBank/DDBJ databases">
        <authorList>
            <consortium name="Genoscope"/>
            <consortium name="Whitehead Institute Centre for Genome Research"/>
        </authorList>
    </citation>
    <scope>NUCLEOTIDE SEQUENCE</scope>
</reference>
<dbReference type="PROSITE" id="PS51826">
    <property type="entry name" value="PSBD"/>
    <property type="match status" value="1"/>
</dbReference>
<dbReference type="GO" id="GO:0005759">
    <property type="term" value="C:mitochondrial matrix"/>
    <property type="evidence" value="ECO:0007669"/>
    <property type="project" value="UniProtKB-SubCell"/>
</dbReference>
<feature type="region of interest" description="Disordered" evidence="6">
    <location>
        <begin position="187"/>
        <end position="220"/>
    </location>
</feature>
<evidence type="ECO:0000313" key="9">
    <source>
        <dbReference type="EMBL" id="CAG02376.1"/>
    </source>
</evidence>
<dbReference type="EMBL" id="CAAE01014688">
    <property type="protein sequence ID" value="CAG02376.1"/>
    <property type="molecule type" value="Genomic_DNA"/>
</dbReference>
<dbReference type="CDD" id="cd06849">
    <property type="entry name" value="lipoyl_domain"/>
    <property type="match status" value="1"/>
</dbReference>
<comment type="caution">
    <text evidence="9">The sequence shown here is derived from an EMBL/GenBank/DDBJ whole genome shotgun (WGS) entry which is preliminary data.</text>
</comment>
<keyword evidence="5" id="KW-0012">Acyltransferase</keyword>
<dbReference type="SUPFAM" id="SSF47005">
    <property type="entry name" value="Peripheral subunit-binding domain of 2-oxo acid dehydrogenase complex"/>
    <property type="match status" value="1"/>
</dbReference>
<dbReference type="SUPFAM" id="SSF52777">
    <property type="entry name" value="CoA-dependent acyltransferases"/>
    <property type="match status" value="1"/>
</dbReference>
<evidence type="ECO:0000256" key="1">
    <source>
        <dbReference type="ARBA" id="ARBA00004305"/>
    </source>
</evidence>
<dbReference type="Gene3D" id="4.10.320.10">
    <property type="entry name" value="E3-binding domain"/>
    <property type="match status" value="1"/>
</dbReference>
<keyword evidence="3 5" id="KW-0450">Lipoyl</keyword>
<dbReference type="FunFam" id="3.30.559.10:FF:000003">
    <property type="entry name" value="Acetyltransferase component of pyruvate dehydrogenase complex"/>
    <property type="match status" value="1"/>
</dbReference>
<name>Q4SAF6_TETNG</name>
<dbReference type="GO" id="GO:0045254">
    <property type="term" value="C:pyruvate dehydrogenase complex"/>
    <property type="evidence" value="ECO:0007669"/>
    <property type="project" value="InterPro"/>
</dbReference>
<feature type="compositionally biased region" description="Pro residues" evidence="6">
    <location>
        <begin position="187"/>
        <end position="201"/>
    </location>
</feature>
<evidence type="ECO:0000259" key="8">
    <source>
        <dbReference type="PROSITE" id="PS51826"/>
    </source>
</evidence>
<organism evidence="9">
    <name type="scientific">Tetraodon nigroviridis</name>
    <name type="common">Spotted green pufferfish</name>
    <name type="synonym">Chelonodon nigroviridis</name>
    <dbReference type="NCBI Taxonomy" id="99883"/>
    <lineage>
        <taxon>Eukaryota</taxon>
        <taxon>Metazoa</taxon>
        <taxon>Chordata</taxon>
        <taxon>Craniata</taxon>
        <taxon>Vertebrata</taxon>
        <taxon>Euteleostomi</taxon>
        <taxon>Actinopterygii</taxon>
        <taxon>Neopterygii</taxon>
        <taxon>Teleostei</taxon>
        <taxon>Neoteleostei</taxon>
        <taxon>Acanthomorphata</taxon>
        <taxon>Eupercaria</taxon>
        <taxon>Tetraodontiformes</taxon>
        <taxon>Tetradontoidea</taxon>
        <taxon>Tetraodontidae</taxon>
        <taxon>Tetraodon</taxon>
    </lineage>
</organism>
<dbReference type="AlphaFoldDB" id="Q4SAF6"/>